<keyword evidence="3" id="KW-1185">Reference proteome</keyword>
<sequence length="365" mass="42570">MKKKIPTISLCMIVKDEEDTIARCLDSIQEVVDEIVIVDTGSSDQTKEIVKKYTNKVFDFEWIDDFAAARNFSFSKATKDYILWLDADDVLPKEEKEKFLDLKKSLSKNIDVVSMLYHVTFDKHGNPVISTDRKRLVKRERKFQWSGVVHEDLDVSGNILKSNIGIVHKKEKRITDRNLQIFEKAIERGRQLTTREVIHYAGECLGHQKFEKAIELYNNITKEDQYGIEEKVYACSKLADCYVNVGKWDEAIDSCLLALKYDIPRAEICCRLGYFFLSAKMEYEKAIYWYKNALEVPVPTNSPLVDRACHTWFPHLQLCICYCHVEDYEKAYEHNEKAAVFVPDNELVQANRKYVSKMLKEKEEI</sequence>
<dbReference type="EMBL" id="JOTN01000004">
    <property type="protein sequence ID" value="KEK20244.1"/>
    <property type="molecule type" value="Genomic_DNA"/>
</dbReference>
<comment type="caution">
    <text evidence="2">The sequence shown here is derived from an EMBL/GenBank/DDBJ whole genome shotgun (WGS) entry which is preliminary data.</text>
</comment>
<feature type="domain" description="Glycosyltransferase 2-like" evidence="1">
    <location>
        <begin position="9"/>
        <end position="131"/>
    </location>
</feature>
<gene>
    <name evidence="2" type="ORF">BAMA_17540</name>
</gene>
<reference evidence="2 3" key="1">
    <citation type="submission" date="2014-06" db="EMBL/GenBank/DDBJ databases">
        <title>Draft genome sequence of Bacillus manliponensis JCM 15802 (MCCC 1A00708).</title>
        <authorList>
            <person name="Lai Q."/>
            <person name="Liu Y."/>
            <person name="Shao Z."/>
        </authorList>
    </citation>
    <scope>NUCLEOTIDE SEQUENCE [LARGE SCALE GENOMIC DNA]</scope>
    <source>
        <strain evidence="2 3">JCM 15802</strain>
    </source>
</reference>
<dbReference type="PANTHER" id="PTHR43630:SF2">
    <property type="entry name" value="GLYCOSYLTRANSFERASE"/>
    <property type="match status" value="1"/>
</dbReference>
<organism evidence="2 3">
    <name type="scientific">Bacillus manliponensis</name>
    <dbReference type="NCBI Taxonomy" id="574376"/>
    <lineage>
        <taxon>Bacteria</taxon>
        <taxon>Bacillati</taxon>
        <taxon>Bacillota</taxon>
        <taxon>Bacilli</taxon>
        <taxon>Bacillales</taxon>
        <taxon>Bacillaceae</taxon>
        <taxon>Bacillus</taxon>
        <taxon>Bacillus cereus group</taxon>
    </lineage>
</organism>
<protein>
    <recommendedName>
        <fullName evidence="1">Glycosyltransferase 2-like domain-containing protein</fullName>
    </recommendedName>
</protein>
<dbReference type="PANTHER" id="PTHR43630">
    <property type="entry name" value="POLY-BETA-1,6-N-ACETYL-D-GLUCOSAMINE SYNTHASE"/>
    <property type="match status" value="1"/>
</dbReference>
<dbReference type="Gene3D" id="1.25.40.10">
    <property type="entry name" value="Tetratricopeptide repeat domain"/>
    <property type="match status" value="2"/>
</dbReference>
<dbReference type="STRING" id="574376.BAMA_17540"/>
<dbReference type="InterPro" id="IPR029044">
    <property type="entry name" value="Nucleotide-diphossugar_trans"/>
</dbReference>
<dbReference type="Gene3D" id="3.90.550.10">
    <property type="entry name" value="Spore Coat Polysaccharide Biosynthesis Protein SpsA, Chain A"/>
    <property type="match status" value="1"/>
</dbReference>
<dbReference type="eggNOG" id="COG0463">
    <property type="taxonomic scope" value="Bacteria"/>
</dbReference>
<dbReference type="CDD" id="cd02511">
    <property type="entry name" value="Beta4Glucosyltransferase"/>
    <property type="match status" value="1"/>
</dbReference>
<evidence type="ECO:0000313" key="2">
    <source>
        <dbReference type="EMBL" id="KEK20244.1"/>
    </source>
</evidence>
<evidence type="ECO:0000313" key="3">
    <source>
        <dbReference type="Proteomes" id="UP000027822"/>
    </source>
</evidence>
<dbReference type="InterPro" id="IPR001173">
    <property type="entry name" value="Glyco_trans_2-like"/>
</dbReference>
<accession>A0A073JYU8</accession>
<dbReference type="Pfam" id="PF00535">
    <property type="entry name" value="Glycos_transf_2"/>
    <property type="match status" value="1"/>
</dbReference>
<dbReference type="Proteomes" id="UP000027822">
    <property type="component" value="Unassembled WGS sequence"/>
</dbReference>
<dbReference type="Pfam" id="PF13176">
    <property type="entry name" value="TPR_7"/>
    <property type="match status" value="1"/>
</dbReference>
<dbReference type="SMART" id="SM00028">
    <property type="entry name" value="TPR"/>
    <property type="match status" value="3"/>
</dbReference>
<dbReference type="InterPro" id="IPR019734">
    <property type="entry name" value="TPR_rpt"/>
</dbReference>
<name>A0A073JYU8_9BACI</name>
<evidence type="ECO:0000259" key="1">
    <source>
        <dbReference type="Pfam" id="PF00535"/>
    </source>
</evidence>
<dbReference type="SUPFAM" id="SSF53448">
    <property type="entry name" value="Nucleotide-diphospho-sugar transferases"/>
    <property type="match status" value="1"/>
</dbReference>
<dbReference type="InterPro" id="IPR011990">
    <property type="entry name" value="TPR-like_helical_dom_sf"/>
</dbReference>
<dbReference type="AlphaFoldDB" id="A0A073JYU8"/>
<dbReference type="SUPFAM" id="SSF48452">
    <property type="entry name" value="TPR-like"/>
    <property type="match status" value="1"/>
</dbReference>
<proteinExistence type="predicted"/>